<dbReference type="EMBL" id="LR900026">
    <property type="protein sequence ID" value="CAD7243837.1"/>
    <property type="molecule type" value="Genomic_DNA"/>
</dbReference>
<dbReference type="InterPro" id="IPR011009">
    <property type="entry name" value="Kinase-like_dom_sf"/>
</dbReference>
<evidence type="ECO:0000256" key="6">
    <source>
        <dbReference type="ARBA" id="ARBA00022741"/>
    </source>
</evidence>
<evidence type="ECO:0000256" key="3">
    <source>
        <dbReference type="ARBA" id="ARBA00022553"/>
    </source>
</evidence>
<protein>
    <recommendedName>
        <fullName evidence="2">receptor protein-tyrosine kinase</fullName>
        <ecNumber evidence="2">2.7.10.1</ecNumber>
    </recommendedName>
</protein>
<dbReference type="GO" id="GO:0043235">
    <property type="term" value="C:receptor complex"/>
    <property type="evidence" value="ECO:0007669"/>
    <property type="project" value="TreeGrafter"/>
</dbReference>
<evidence type="ECO:0000256" key="15">
    <source>
        <dbReference type="PROSITE-ProRule" id="PRU10141"/>
    </source>
</evidence>
<dbReference type="EC" id="2.7.10.1" evidence="2"/>
<dbReference type="Gene3D" id="1.10.510.10">
    <property type="entry name" value="Transferase(Phosphotransferase) domain 1"/>
    <property type="match status" value="1"/>
</dbReference>
<dbReference type="InterPro" id="IPR000719">
    <property type="entry name" value="Prot_kinase_dom"/>
</dbReference>
<evidence type="ECO:0000256" key="9">
    <source>
        <dbReference type="ARBA" id="ARBA00022989"/>
    </source>
</evidence>
<dbReference type="PROSITE" id="PS50011">
    <property type="entry name" value="PROTEIN_KINASE_DOM"/>
    <property type="match status" value="1"/>
</dbReference>
<dbReference type="InterPro" id="IPR001245">
    <property type="entry name" value="Ser-Thr/Tyr_kinase_cat_dom"/>
</dbReference>
<comment type="subcellular location">
    <subcellularLocation>
        <location evidence="1">Membrane</location>
        <topology evidence="1">Single-pass membrane protein</topology>
    </subcellularLocation>
</comment>
<evidence type="ECO:0000256" key="13">
    <source>
        <dbReference type="ARBA" id="ARBA00023180"/>
    </source>
</evidence>
<dbReference type="PROSITE" id="PS00240">
    <property type="entry name" value="RECEPTOR_TYR_KIN_III"/>
    <property type="match status" value="1"/>
</dbReference>
<dbReference type="InterPro" id="IPR036179">
    <property type="entry name" value="Ig-like_dom_sf"/>
</dbReference>
<dbReference type="SUPFAM" id="SSF56112">
    <property type="entry name" value="Protein kinase-like (PK-like)"/>
    <property type="match status" value="2"/>
</dbReference>
<dbReference type="GO" id="GO:0004714">
    <property type="term" value="F:transmembrane receptor protein tyrosine kinase activity"/>
    <property type="evidence" value="ECO:0007669"/>
    <property type="project" value="UniProtKB-EC"/>
</dbReference>
<keyword evidence="3" id="KW-0597">Phosphoprotein</keyword>
<dbReference type="InterPro" id="IPR013783">
    <property type="entry name" value="Ig-like_fold"/>
</dbReference>
<proteinExistence type="predicted"/>
<keyword evidence="4" id="KW-0808">Transferase</keyword>
<dbReference type="SUPFAM" id="SSF48726">
    <property type="entry name" value="Immunoglobulin"/>
    <property type="match status" value="2"/>
</dbReference>
<dbReference type="EMBL" id="CAJPEV010000509">
    <property type="protein sequence ID" value="CAG0885972.1"/>
    <property type="molecule type" value="Genomic_DNA"/>
</dbReference>
<dbReference type="InterPro" id="IPR050122">
    <property type="entry name" value="RTK"/>
</dbReference>
<feature type="domain" description="Protein kinase" evidence="16">
    <location>
        <begin position="253"/>
        <end position="465"/>
    </location>
</feature>
<feature type="binding site" evidence="15">
    <location>
        <position position="288"/>
    </location>
    <ligand>
        <name>ATP</name>
        <dbReference type="ChEBI" id="CHEBI:30616"/>
    </ligand>
</feature>
<dbReference type="PANTHER" id="PTHR24416:SF611">
    <property type="entry name" value="TYROSINE-PROTEIN KINASE TRANSMEMBRANE RECEPTOR ROR"/>
    <property type="match status" value="1"/>
</dbReference>
<keyword evidence="5" id="KW-0812">Transmembrane</keyword>
<evidence type="ECO:0000313" key="17">
    <source>
        <dbReference type="EMBL" id="CAD7243837.1"/>
    </source>
</evidence>
<dbReference type="GO" id="GO:0019838">
    <property type="term" value="F:growth factor binding"/>
    <property type="evidence" value="ECO:0007669"/>
    <property type="project" value="TreeGrafter"/>
</dbReference>
<evidence type="ECO:0000256" key="7">
    <source>
        <dbReference type="ARBA" id="ARBA00022777"/>
    </source>
</evidence>
<dbReference type="GO" id="GO:0007169">
    <property type="term" value="P:cell surface receptor protein tyrosine kinase signaling pathway"/>
    <property type="evidence" value="ECO:0007669"/>
    <property type="project" value="InterPro"/>
</dbReference>
<keyword evidence="6 14" id="KW-0547">Nucleotide-binding</keyword>
<dbReference type="InterPro" id="IPR017441">
    <property type="entry name" value="Protein_kinase_ATP_BS"/>
</dbReference>
<keyword evidence="10" id="KW-0472">Membrane</keyword>
<evidence type="ECO:0000313" key="18">
    <source>
        <dbReference type="Proteomes" id="UP000677054"/>
    </source>
</evidence>
<sequence length="465" mass="52432">MQKGRIPPKKASNGQHIIGLEIRNATSMDEGKYYCRATISNVTKESYHRVIVRNGHVEISPVETTAHAHKGKRTVSWVLKVEAEPNPNIILKHNGLEVPNNSKYCIQRNLEQKTITVSIHNITDEDDGIYEVIIQLGLQTQTISLKLIVESTIQYSVPDGHVEITPVETTAHAHKGKRTVSWVLKVEADPNPNIILKHNGLEVPNNSKYCIERNLEQKTIIVSIHNITDEDDGIYKVIIQLGLQTQTIALKLIVENKEIGRGEFGHVVRAVAIGIRPPERETTVAVKKRKPGCNNLENYLALMMELKIMSHLGNHMNVVNLLGACTKNMARDKEIGRGEFGHVVRAVAIGIRPPERETTVAVKKRKPGCNNLENYLALMMELKIMSHLGNHMNVVPIAYRWMAPECLTYDGMYTSQSDVWAFGVTLWEIFTLGMTPYQGMKVHELVQNLQKGYRLECPVYANHRM</sequence>
<organism evidence="17">
    <name type="scientific">Darwinula stevensoni</name>
    <dbReference type="NCBI Taxonomy" id="69355"/>
    <lineage>
        <taxon>Eukaryota</taxon>
        <taxon>Metazoa</taxon>
        <taxon>Ecdysozoa</taxon>
        <taxon>Arthropoda</taxon>
        <taxon>Crustacea</taxon>
        <taxon>Oligostraca</taxon>
        <taxon>Ostracoda</taxon>
        <taxon>Podocopa</taxon>
        <taxon>Podocopida</taxon>
        <taxon>Darwinulocopina</taxon>
        <taxon>Darwinuloidea</taxon>
        <taxon>Darwinulidae</taxon>
        <taxon>Darwinula</taxon>
    </lineage>
</organism>
<dbReference type="InterPro" id="IPR001824">
    <property type="entry name" value="Tyr_kinase_rcpt_3_CS"/>
</dbReference>
<evidence type="ECO:0000256" key="10">
    <source>
        <dbReference type="ARBA" id="ARBA00023136"/>
    </source>
</evidence>
<gene>
    <name evidence="17" type="ORF">DSTB1V02_LOCUS3748</name>
</gene>
<evidence type="ECO:0000256" key="11">
    <source>
        <dbReference type="ARBA" id="ARBA00023137"/>
    </source>
</evidence>
<dbReference type="OrthoDB" id="3256376at2759"/>
<accession>A0A7R8X4G0</accession>
<evidence type="ECO:0000256" key="8">
    <source>
        <dbReference type="ARBA" id="ARBA00022840"/>
    </source>
</evidence>
<evidence type="ECO:0000256" key="1">
    <source>
        <dbReference type="ARBA" id="ARBA00004167"/>
    </source>
</evidence>
<keyword evidence="12" id="KW-1015">Disulfide bond</keyword>
<dbReference type="Gene3D" id="3.30.200.20">
    <property type="entry name" value="Phosphorylase Kinase, domain 1"/>
    <property type="match status" value="2"/>
</dbReference>
<keyword evidence="9" id="KW-1133">Transmembrane helix</keyword>
<feature type="binding site" evidence="14">
    <location>
        <position position="287"/>
    </location>
    <ligand>
        <name>ATP</name>
        <dbReference type="ChEBI" id="CHEBI:30616"/>
    </ligand>
</feature>
<dbReference type="Pfam" id="PF07714">
    <property type="entry name" value="PK_Tyr_Ser-Thr"/>
    <property type="match status" value="3"/>
</dbReference>
<name>A0A7R8X4G0_9CRUS</name>
<feature type="binding site" evidence="14">
    <location>
        <begin position="260"/>
        <end position="267"/>
    </location>
    <ligand>
        <name>ATP</name>
        <dbReference type="ChEBI" id="CHEBI:30616"/>
    </ligand>
</feature>
<evidence type="ECO:0000256" key="14">
    <source>
        <dbReference type="PIRSR" id="PIRSR000615-2"/>
    </source>
</evidence>
<evidence type="ECO:0000259" key="16">
    <source>
        <dbReference type="PROSITE" id="PS50011"/>
    </source>
</evidence>
<keyword evidence="11" id="KW-0829">Tyrosine-protein kinase</keyword>
<dbReference type="PANTHER" id="PTHR24416">
    <property type="entry name" value="TYROSINE-PROTEIN KINASE RECEPTOR"/>
    <property type="match status" value="1"/>
</dbReference>
<keyword evidence="7" id="KW-0418">Kinase</keyword>
<keyword evidence="18" id="KW-1185">Reference proteome</keyword>
<dbReference type="Proteomes" id="UP000677054">
    <property type="component" value="Unassembled WGS sequence"/>
</dbReference>
<dbReference type="Gene3D" id="2.60.40.10">
    <property type="entry name" value="Immunoglobulins"/>
    <property type="match status" value="2"/>
</dbReference>
<dbReference type="GO" id="GO:0005524">
    <property type="term" value="F:ATP binding"/>
    <property type="evidence" value="ECO:0007669"/>
    <property type="project" value="UniProtKB-UniRule"/>
</dbReference>
<dbReference type="PROSITE" id="PS00107">
    <property type="entry name" value="PROTEIN_KINASE_ATP"/>
    <property type="match status" value="2"/>
</dbReference>
<feature type="binding site" evidence="15">
    <location>
        <position position="364"/>
    </location>
    <ligand>
        <name>ATP</name>
        <dbReference type="ChEBI" id="CHEBI:30616"/>
    </ligand>
</feature>
<evidence type="ECO:0000256" key="5">
    <source>
        <dbReference type="ARBA" id="ARBA00022692"/>
    </source>
</evidence>
<keyword evidence="13" id="KW-0325">Glycoprotein</keyword>
<dbReference type="GO" id="GO:0005886">
    <property type="term" value="C:plasma membrane"/>
    <property type="evidence" value="ECO:0007669"/>
    <property type="project" value="TreeGrafter"/>
</dbReference>
<evidence type="ECO:0000256" key="4">
    <source>
        <dbReference type="ARBA" id="ARBA00022679"/>
    </source>
</evidence>
<dbReference type="PIRSF" id="PIRSF000615">
    <property type="entry name" value="TyrPK_CSF1-R"/>
    <property type="match status" value="1"/>
</dbReference>
<dbReference type="AlphaFoldDB" id="A0A7R8X4G0"/>
<keyword evidence="8 14" id="KW-0067">ATP-binding</keyword>
<reference evidence="17" key="1">
    <citation type="submission" date="2020-11" db="EMBL/GenBank/DDBJ databases">
        <authorList>
            <person name="Tran Van P."/>
        </authorList>
    </citation>
    <scope>NUCLEOTIDE SEQUENCE</scope>
</reference>
<evidence type="ECO:0000256" key="2">
    <source>
        <dbReference type="ARBA" id="ARBA00011902"/>
    </source>
</evidence>
<evidence type="ECO:0000256" key="12">
    <source>
        <dbReference type="ARBA" id="ARBA00023157"/>
    </source>
</evidence>
<dbReference type="CDD" id="cd00096">
    <property type="entry name" value="Ig"/>
    <property type="match status" value="1"/>
</dbReference>